<reference evidence="2" key="1">
    <citation type="submission" date="2015-01" db="EMBL/GenBank/DDBJ databases">
        <title>Flavisolibacter sp./LCS9/ whole genome sequencing.</title>
        <authorList>
            <person name="Kim M.K."/>
            <person name="Srinivasan S."/>
            <person name="Lee J.-J."/>
        </authorList>
    </citation>
    <scope>NUCLEOTIDE SEQUENCE [LARGE SCALE GENOMIC DNA]</scope>
    <source>
        <strain evidence="2">LCS9</strain>
    </source>
</reference>
<evidence type="ECO:0000313" key="1">
    <source>
        <dbReference type="EMBL" id="ANE52821.1"/>
    </source>
</evidence>
<dbReference type="KEGG" id="fla:SY85_22440"/>
<reference evidence="1 2" key="2">
    <citation type="journal article" date="2016" name="Int. J. Syst. Evol. Microbiol.">
        <title>Flavisolibacter tropicus sp. nov., isolated from tropical soil.</title>
        <authorList>
            <person name="Lee J.J."/>
            <person name="Kang M.S."/>
            <person name="Kim G.S."/>
            <person name="Lee C.S."/>
            <person name="Lim S."/>
            <person name="Lee J."/>
            <person name="Roh S.H."/>
            <person name="Kang H."/>
            <person name="Ha J.M."/>
            <person name="Bae S."/>
            <person name="Jung H.Y."/>
            <person name="Kim M.K."/>
        </authorList>
    </citation>
    <scope>NUCLEOTIDE SEQUENCE [LARGE SCALE GENOMIC DNA]</scope>
    <source>
        <strain evidence="1 2">LCS9</strain>
    </source>
</reference>
<dbReference type="PATRIC" id="fig|1492898.3.peg.4865"/>
<sequence>MLDETPVLKSPKKTKILSASPTISESLPAFDSQISFKPFVSYLKEKRSLVSESKEWLYSRLIKELEDKRTLLEPVNDMHLIDEHASLMELLTTSLFPVIGGHDMNNFALASPHQYKVFYYSDNFKKLFLDTDEQYILLPAGLDKEELKAIQCAAIYDHVLEKFYGMHLNEDPQLIYPITDSESGMMRFYRIKYDRRFINLNLKGKLPPIQDCAVCMNTFRILDLEKQLNTMPLDLFQAEGFGLWLADDVTQTESLELLKRALLRESCGMDAMDEVKKAIKALVGLNDTEIGIMPFVSINGQIVLDTQASMHSLVARQWRNGTPDQQAEFRQFINFLKERPVPMPITNLSQEMLGMAPFLTSIFEQGARSYIYYPMLNGDGLIGYLELASPHKNALTQQTVMDLEPAIPLLSLAVLKCRDEFNDRIEKVIREKFTALQQSVEWKFAEVAWTHLHNNDKSACTTNVVFDNVYPLYGAVDIRNSSLERSRAIQKDLKEHLVVVADILTQLQTIMQLPLLEGLEFKNENLRLSLEDTMTAEEEIAINDFLNNEVEPLFIHLQKTNNQAEKIITDYFNLLKQSDSRLYQNRQDYESSVMAINEAVLTYIEEEEESIQRAYPHYFEKYRTDGIEYNIYIGQTIAPTIPFDMFYLKNIRLWQLKTMAGTARVTQKLLSQLKVPLHTTQLILIHSQPIAISFRRDERRFDVEGSYNIRYEIIKKRLDKVHIKGTDERLTQPGKIAIVYSNQKEVTEYEEYIRFLQKKDILKPDIESLELEELQGVKGLKAIRVEINIEEREIGKVN</sequence>
<keyword evidence="2" id="KW-1185">Reference proteome</keyword>
<proteinExistence type="predicted"/>
<dbReference type="Proteomes" id="UP000077177">
    <property type="component" value="Chromosome"/>
</dbReference>
<dbReference type="OrthoDB" id="627374at2"/>
<gene>
    <name evidence="1" type="ORF">SY85_22440</name>
</gene>
<dbReference type="STRING" id="1492898.SY85_22440"/>
<evidence type="ECO:0000313" key="2">
    <source>
        <dbReference type="Proteomes" id="UP000077177"/>
    </source>
</evidence>
<dbReference type="EMBL" id="CP011390">
    <property type="protein sequence ID" value="ANE52821.1"/>
    <property type="molecule type" value="Genomic_DNA"/>
</dbReference>
<name>A0A172U0E0_9BACT</name>
<protein>
    <recommendedName>
        <fullName evidence="3">GAF domain-containing protein</fullName>
    </recommendedName>
</protein>
<organism evidence="1 2">
    <name type="scientific">Flavisolibacter tropicus</name>
    <dbReference type="NCBI Taxonomy" id="1492898"/>
    <lineage>
        <taxon>Bacteria</taxon>
        <taxon>Pseudomonadati</taxon>
        <taxon>Bacteroidota</taxon>
        <taxon>Chitinophagia</taxon>
        <taxon>Chitinophagales</taxon>
        <taxon>Chitinophagaceae</taxon>
        <taxon>Flavisolibacter</taxon>
    </lineage>
</organism>
<accession>A0A172U0E0</accession>
<dbReference type="RefSeq" id="WP_066407965.1">
    <property type="nucleotide sequence ID" value="NZ_CP011390.1"/>
</dbReference>
<evidence type="ECO:0008006" key="3">
    <source>
        <dbReference type="Google" id="ProtNLM"/>
    </source>
</evidence>
<dbReference type="AlphaFoldDB" id="A0A172U0E0"/>